<dbReference type="AlphaFoldDB" id="A0A0G4K137"/>
<gene>
    <name evidence="1" type="ORF">BN1221_04121</name>
</gene>
<keyword evidence="2" id="KW-1185">Reference proteome</keyword>
<protein>
    <submittedName>
        <fullName evidence="1">Uncharacterized protein</fullName>
    </submittedName>
</protein>
<sequence length="40" mass="4473">MCLALEATDESFAWDDFVRPRLSEAVLGVIPTANERALHQ</sequence>
<dbReference type="STRING" id="1109412.BN1221_04121"/>
<name>A0A0G4K137_9GAMM</name>
<evidence type="ECO:0000313" key="1">
    <source>
        <dbReference type="EMBL" id="CPR20077.1"/>
    </source>
</evidence>
<accession>A0A0G4K137</accession>
<dbReference type="Proteomes" id="UP000044377">
    <property type="component" value="Unassembled WGS sequence"/>
</dbReference>
<dbReference type="EMBL" id="CGIG01000001">
    <property type="protein sequence ID" value="CPR20077.1"/>
    <property type="molecule type" value="Genomic_DNA"/>
</dbReference>
<evidence type="ECO:0000313" key="2">
    <source>
        <dbReference type="Proteomes" id="UP000044377"/>
    </source>
</evidence>
<reference evidence="2" key="1">
    <citation type="submission" date="2015-01" db="EMBL/GenBank/DDBJ databases">
        <authorList>
            <person name="Paterson Steve"/>
        </authorList>
    </citation>
    <scope>NUCLEOTIDE SEQUENCE [LARGE SCALE GENOMIC DNA]</scope>
    <source>
        <strain evidence="2">OBR1</strain>
    </source>
</reference>
<organism evidence="1 2">
    <name type="scientific">Brenneria goodwinii</name>
    <dbReference type="NCBI Taxonomy" id="1109412"/>
    <lineage>
        <taxon>Bacteria</taxon>
        <taxon>Pseudomonadati</taxon>
        <taxon>Pseudomonadota</taxon>
        <taxon>Gammaproteobacteria</taxon>
        <taxon>Enterobacterales</taxon>
        <taxon>Pectobacteriaceae</taxon>
        <taxon>Brenneria</taxon>
    </lineage>
</organism>
<proteinExistence type="predicted"/>